<dbReference type="Proteomes" id="UP000199150">
    <property type="component" value="Unassembled WGS sequence"/>
</dbReference>
<dbReference type="InterPro" id="IPR003788">
    <property type="entry name" value="NDUFAF7"/>
</dbReference>
<evidence type="ECO:0000313" key="3">
    <source>
        <dbReference type="EMBL" id="SCW40135.1"/>
    </source>
</evidence>
<dbReference type="PANTHER" id="PTHR12049">
    <property type="entry name" value="PROTEIN ARGININE METHYLTRANSFERASE NDUFAF7, MITOCHONDRIAL"/>
    <property type="match status" value="1"/>
</dbReference>
<dbReference type="GO" id="GO:0032259">
    <property type="term" value="P:methylation"/>
    <property type="evidence" value="ECO:0007669"/>
    <property type="project" value="UniProtKB-KW"/>
</dbReference>
<proteinExistence type="predicted"/>
<organism evidence="3 4">
    <name type="scientific">Asticcacaulis taihuensis</name>
    <dbReference type="NCBI Taxonomy" id="260084"/>
    <lineage>
        <taxon>Bacteria</taxon>
        <taxon>Pseudomonadati</taxon>
        <taxon>Pseudomonadota</taxon>
        <taxon>Alphaproteobacteria</taxon>
        <taxon>Caulobacterales</taxon>
        <taxon>Caulobacteraceae</taxon>
        <taxon>Asticcacaulis</taxon>
    </lineage>
</organism>
<evidence type="ECO:0000256" key="2">
    <source>
        <dbReference type="ARBA" id="ARBA00022679"/>
    </source>
</evidence>
<name>A0A1G4Q6Q9_9CAUL</name>
<dbReference type="InterPro" id="IPR029063">
    <property type="entry name" value="SAM-dependent_MTases_sf"/>
</dbReference>
<protein>
    <submittedName>
        <fullName evidence="3">SAM-dependent methyltransferase, MidA family</fullName>
    </submittedName>
</protein>
<dbReference type="Gene3D" id="3.40.50.12710">
    <property type="match status" value="1"/>
</dbReference>
<dbReference type="EMBL" id="FMTS01000001">
    <property type="protein sequence ID" value="SCW40135.1"/>
    <property type="molecule type" value="Genomic_DNA"/>
</dbReference>
<reference evidence="4" key="1">
    <citation type="submission" date="2016-10" db="EMBL/GenBank/DDBJ databases">
        <authorList>
            <person name="Varghese N."/>
            <person name="Submissions S."/>
        </authorList>
    </citation>
    <scope>NUCLEOTIDE SEQUENCE [LARGE SCALE GENOMIC DNA]</scope>
    <source>
        <strain evidence="4">CGMCC 1.3431</strain>
    </source>
</reference>
<dbReference type="OrthoDB" id="9794208at2"/>
<dbReference type="STRING" id="260084.SAMN02927928_0953"/>
<sequence>MASSLKDRLIEQITLEGPMPVDAYMARCLLDPIDGYYTKHATLGADGDFITAPLVSQMFGEMLGVWVAQTWLSMGSPSPFRLVEIGGGDGTLMSDILRVAERVPGLREAVRVTMVEISPHLRALQGQKVPDAAFLSSLDGVAEDLPVIVIANELLDCLPARQFIRTETGWFERCVGLQDGALAFGLVPAGQDFVPPFDAAIGDLVEISLAQTRLAENLALLIKKTSGAALLIDYGRDRPGPGDTLQALYRHQKHDQLEAPGAHDLTVWADFPAVAGTAARTGVTVSSIVTQRDFLARLGIDARHAALRERNRDQAERLQRQYDRLMAPDQMGTLFKVLGLAFPDSVNLFALEANETAL</sequence>
<dbReference type="SUPFAM" id="SSF53335">
    <property type="entry name" value="S-adenosyl-L-methionine-dependent methyltransferases"/>
    <property type="match status" value="1"/>
</dbReference>
<gene>
    <name evidence="3" type="ORF">SAMN02927928_0953</name>
</gene>
<dbReference type="Pfam" id="PF02636">
    <property type="entry name" value="Methyltransf_28"/>
    <property type="match status" value="1"/>
</dbReference>
<keyword evidence="1 3" id="KW-0489">Methyltransferase</keyword>
<keyword evidence="2 3" id="KW-0808">Transferase</keyword>
<dbReference type="RefSeq" id="WP_090644254.1">
    <property type="nucleotide sequence ID" value="NZ_CBCRYE010000001.1"/>
</dbReference>
<dbReference type="GO" id="GO:0035243">
    <property type="term" value="F:protein-arginine omega-N symmetric methyltransferase activity"/>
    <property type="evidence" value="ECO:0007669"/>
    <property type="project" value="TreeGrafter"/>
</dbReference>
<evidence type="ECO:0000256" key="1">
    <source>
        <dbReference type="ARBA" id="ARBA00022603"/>
    </source>
</evidence>
<evidence type="ECO:0000313" key="4">
    <source>
        <dbReference type="Proteomes" id="UP000199150"/>
    </source>
</evidence>
<dbReference type="InterPro" id="IPR038375">
    <property type="entry name" value="NDUFAF7_sf"/>
</dbReference>
<accession>A0A1G4Q6Q9</accession>
<keyword evidence="4" id="KW-1185">Reference proteome</keyword>
<dbReference type="AlphaFoldDB" id="A0A1G4Q6Q9"/>
<dbReference type="PANTHER" id="PTHR12049:SF7">
    <property type="entry name" value="PROTEIN ARGININE METHYLTRANSFERASE NDUFAF7, MITOCHONDRIAL"/>
    <property type="match status" value="1"/>
</dbReference>